<dbReference type="Proteomes" id="UP000266568">
    <property type="component" value="Unassembled WGS sequence"/>
</dbReference>
<feature type="transmembrane region" description="Helical" evidence="6">
    <location>
        <begin position="84"/>
        <end position="104"/>
    </location>
</feature>
<dbReference type="GO" id="GO:0022857">
    <property type="term" value="F:transmembrane transporter activity"/>
    <property type="evidence" value="ECO:0007669"/>
    <property type="project" value="InterPro"/>
</dbReference>
<feature type="transmembrane region" description="Helical" evidence="6">
    <location>
        <begin position="221"/>
        <end position="240"/>
    </location>
</feature>
<dbReference type="RefSeq" id="WP_119034791.1">
    <property type="nucleotide sequence ID" value="NZ_QXDC01000002.1"/>
</dbReference>
<evidence type="ECO:0000259" key="7">
    <source>
        <dbReference type="PROSITE" id="PS50850"/>
    </source>
</evidence>
<evidence type="ECO:0000313" key="8">
    <source>
        <dbReference type="EMBL" id="RIA46716.1"/>
    </source>
</evidence>
<evidence type="ECO:0000256" key="6">
    <source>
        <dbReference type="SAM" id="Phobius"/>
    </source>
</evidence>
<dbReference type="AlphaFoldDB" id="A0A397PAW2"/>
<dbReference type="PANTHER" id="PTHR42688">
    <property type="entry name" value="CONSERVED PROTEIN"/>
    <property type="match status" value="1"/>
</dbReference>
<evidence type="ECO:0000256" key="5">
    <source>
        <dbReference type="ARBA" id="ARBA00023136"/>
    </source>
</evidence>
<feature type="domain" description="Major facilitator superfamily (MFS) profile" evidence="7">
    <location>
        <begin position="17"/>
        <end position="399"/>
    </location>
</feature>
<dbReference type="Pfam" id="PF07690">
    <property type="entry name" value="MFS_1"/>
    <property type="match status" value="1"/>
</dbReference>
<reference evidence="8 9" key="1">
    <citation type="submission" date="2018-08" db="EMBL/GenBank/DDBJ databases">
        <title>Genomic Encyclopedia of Type Strains, Phase IV (KMG-IV): sequencing the most valuable type-strain genomes for metagenomic binning, comparative biology and taxonomic classification.</title>
        <authorList>
            <person name="Goeker M."/>
        </authorList>
    </citation>
    <scope>NUCLEOTIDE SEQUENCE [LARGE SCALE GENOMIC DNA]</scope>
    <source>
        <strain evidence="8 9">DSM 25527</strain>
    </source>
</reference>
<dbReference type="InterPro" id="IPR011701">
    <property type="entry name" value="MFS"/>
</dbReference>
<dbReference type="GO" id="GO:0005886">
    <property type="term" value="C:plasma membrane"/>
    <property type="evidence" value="ECO:0007669"/>
    <property type="project" value="UniProtKB-SubCell"/>
</dbReference>
<proteinExistence type="predicted"/>
<protein>
    <recommendedName>
        <fullName evidence="7">Major facilitator superfamily (MFS) profile domain-containing protein</fullName>
    </recommendedName>
</protein>
<evidence type="ECO:0000256" key="1">
    <source>
        <dbReference type="ARBA" id="ARBA00004651"/>
    </source>
</evidence>
<comment type="caution">
    <text evidence="8">The sequence shown here is derived from an EMBL/GenBank/DDBJ whole genome shotgun (WGS) entry which is preliminary data.</text>
</comment>
<dbReference type="PROSITE" id="PS50850">
    <property type="entry name" value="MFS"/>
    <property type="match status" value="1"/>
</dbReference>
<feature type="transmembrane region" description="Helical" evidence="6">
    <location>
        <begin position="376"/>
        <end position="395"/>
    </location>
</feature>
<feature type="transmembrane region" description="Helical" evidence="6">
    <location>
        <begin position="347"/>
        <end position="370"/>
    </location>
</feature>
<dbReference type="EMBL" id="QXDC01000002">
    <property type="protein sequence ID" value="RIA46716.1"/>
    <property type="molecule type" value="Genomic_DNA"/>
</dbReference>
<feature type="transmembrane region" description="Helical" evidence="6">
    <location>
        <begin position="177"/>
        <end position="200"/>
    </location>
</feature>
<keyword evidence="5 6" id="KW-0472">Membrane</keyword>
<organism evidence="8 9">
    <name type="scientific">Hephaestia caeni</name>
    <dbReference type="NCBI Taxonomy" id="645617"/>
    <lineage>
        <taxon>Bacteria</taxon>
        <taxon>Pseudomonadati</taxon>
        <taxon>Pseudomonadota</taxon>
        <taxon>Alphaproteobacteria</taxon>
        <taxon>Sphingomonadales</taxon>
        <taxon>Sphingomonadaceae</taxon>
        <taxon>Hephaestia</taxon>
    </lineage>
</organism>
<dbReference type="SUPFAM" id="SSF103473">
    <property type="entry name" value="MFS general substrate transporter"/>
    <property type="match status" value="1"/>
</dbReference>
<sequence length="403" mass="42976">MTSSDTAAGPSKVTRSALRFVILLGFASLFADFTYEGSRSVLGPYLGLLGASAAAVGIVTGFGEFVGYGLRLVSGRLADRTGKFWPIILFGYTIQMISVPLLALTTRWEWAALLVIIERTGKALRNPPRDVMLSYAARELGGYGWVFGIHEAMDQSGAMLGPLLVSAVLGWQGSYHLAFAVLAIPAAFNLACVGAARLLFPKPHLLDSEATRNQPPEDSEGYPRVFWVYLAGAAAVAVGFADYPLIAYHFGEAGTVPGTWIAIFYAIAMGVSGGASLLFGRLFDRFGFPVLIVLSIISAAFAPLVFLGGFWVAMIGAAIWGLGKGVHESIIPAAVAPMVPAHRRASAYGLFTAGYGLFWFGGSAVIGILYEWSLPLVIGFCVVFELAAVPLFAWVSRRTTVTR</sequence>
<keyword evidence="3 6" id="KW-0812">Transmembrane</keyword>
<accession>A0A397PAW2</accession>
<dbReference type="PANTHER" id="PTHR42688:SF1">
    <property type="entry name" value="BLR5212 PROTEIN"/>
    <property type="match status" value="1"/>
</dbReference>
<gene>
    <name evidence="8" type="ORF">DFR49_1269</name>
</gene>
<dbReference type="CDD" id="cd17370">
    <property type="entry name" value="MFS_MJ1317_like"/>
    <property type="match status" value="1"/>
</dbReference>
<dbReference type="InterPro" id="IPR036259">
    <property type="entry name" value="MFS_trans_sf"/>
</dbReference>
<dbReference type="OrthoDB" id="9803985at2"/>
<comment type="subcellular location">
    <subcellularLocation>
        <location evidence="1">Cell membrane</location>
        <topology evidence="1">Multi-pass membrane protein</topology>
    </subcellularLocation>
</comment>
<name>A0A397PAW2_9SPHN</name>
<keyword evidence="2" id="KW-1003">Cell membrane</keyword>
<feature type="transmembrane region" description="Helical" evidence="6">
    <location>
        <begin position="17"/>
        <end position="35"/>
    </location>
</feature>
<dbReference type="InterPro" id="IPR052425">
    <property type="entry name" value="Uncharacterized_MFS-type"/>
</dbReference>
<evidence type="ECO:0000256" key="4">
    <source>
        <dbReference type="ARBA" id="ARBA00022989"/>
    </source>
</evidence>
<feature type="transmembrane region" description="Helical" evidence="6">
    <location>
        <begin position="286"/>
        <end position="306"/>
    </location>
</feature>
<evidence type="ECO:0000256" key="2">
    <source>
        <dbReference type="ARBA" id="ARBA00022475"/>
    </source>
</evidence>
<dbReference type="InterPro" id="IPR020846">
    <property type="entry name" value="MFS_dom"/>
</dbReference>
<feature type="transmembrane region" description="Helical" evidence="6">
    <location>
        <begin position="41"/>
        <end position="63"/>
    </location>
</feature>
<feature type="transmembrane region" description="Helical" evidence="6">
    <location>
        <begin position="260"/>
        <end position="279"/>
    </location>
</feature>
<keyword evidence="9" id="KW-1185">Reference proteome</keyword>
<evidence type="ECO:0000256" key="3">
    <source>
        <dbReference type="ARBA" id="ARBA00022692"/>
    </source>
</evidence>
<feature type="transmembrane region" description="Helical" evidence="6">
    <location>
        <begin position="312"/>
        <end position="335"/>
    </location>
</feature>
<dbReference type="Gene3D" id="1.20.1250.20">
    <property type="entry name" value="MFS general substrate transporter like domains"/>
    <property type="match status" value="2"/>
</dbReference>
<keyword evidence="4 6" id="KW-1133">Transmembrane helix</keyword>
<evidence type="ECO:0000313" key="9">
    <source>
        <dbReference type="Proteomes" id="UP000266568"/>
    </source>
</evidence>